<dbReference type="Proteomes" id="UP001216638">
    <property type="component" value="Chromosome 1"/>
</dbReference>
<accession>A0AAF0DS38</accession>
<dbReference type="AlphaFoldDB" id="A0AAF0DS38"/>
<name>A0AAF0DS38_9BASI</name>
<evidence type="ECO:0000256" key="1">
    <source>
        <dbReference type="SAM" id="MobiDB-lite"/>
    </source>
</evidence>
<feature type="region of interest" description="Disordered" evidence="1">
    <location>
        <begin position="93"/>
        <end position="123"/>
    </location>
</feature>
<feature type="compositionally biased region" description="Basic residues" evidence="1">
    <location>
        <begin position="221"/>
        <end position="232"/>
    </location>
</feature>
<sequence>MSSKKWDEELGALLGLDTQSVSEQLLNQLLEKREQLAQEQQEQEAERKAELARNRYAETPFPTLQGTPVPNEPAAAAKRSRVLHLDMKTHKVTVTRRKEKPAAAQKKIPEPSTSTEMATTAEDGSALVHDYEDVGFRQLHPEMASLYERAAEQHRAMSTLPPMSYVPIEKRAAPLEPVCSEVDTEVPDLDMLIQARPPGSSADVQRRNKNAAISAGVARAQGRKTGKPSKKR</sequence>
<protein>
    <submittedName>
        <fullName evidence="2">Uncharacterized protein</fullName>
    </submittedName>
</protein>
<reference evidence="2" key="1">
    <citation type="submission" date="2023-03" db="EMBL/GenBank/DDBJ databases">
        <title>Mating type loci evolution in Malassezia.</title>
        <authorList>
            <person name="Coelho M.A."/>
        </authorList>
    </citation>
    <scope>NUCLEOTIDE SEQUENCE</scope>
    <source>
        <strain evidence="2">CBS 14135</strain>
    </source>
</reference>
<gene>
    <name evidence="2" type="ORF">MBRA1_001290</name>
</gene>
<proteinExistence type="predicted"/>
<dbReference type="EMBL" id="CP119951">
    <property type="protein sequence ID" value="WFC94656.1"/>
    <property type="molecule type" value="Genomic_DNA"/>
</dbReference>
<evidence type="ECO:0000313" key="3">
    <source>
        <dbReference type="Proteomes" id="UP001216638"/>
    </source>
</evidence>
<organism evidence="2 3">
    <name type="scientific">Malassezia brasiliensis</name>
    <dbReference type="NCBI Taxonomy" id="1821822"/>
    <lineage>
        <taxon>Eukaryota</taxon>
        <taxon>Fungi</taxon>
        <taxon>Dikarya</taxon>
        <taxon>Basidiomycota</taxon>
        <taxon>Ustilaginomycotina</taxon>
        <taxon>Malasseziomycetes</taxon>
        <taxon>Malasseziales</taxon>
        <taxon>Malasseziaceae</taxon>
        <taxon>Malassezia</taxon>
    </lineage>
</organism>
<keyword evidence="3" id="KW-1185">Reference proteome</keyword>
<feature type="compositionally biased region" description="Basic and acidic residues" evidence="1">
    <location>
        <begin position="44"/>
        <end position="56"/>
    </location>
</feature>
<evidence type="ECO:0000313" key="2">
    <source>
        <dbReference type="EMBL" id="WFC94656.1"/>
    </source>
</evidence>
<feature type="region of interest" description="Disordered" evidence="1">
    <location>
        <begin position="194"/>
        <end position="232"/>
    </location>
</feature>
<feature type="region of interest" description="Disordered" evidence="1">
    <location>
        <begin position="36"/>
        <end position="80"/>
    </location>
</feature>